<dbReference type="AlphaFoldDB" id="A0AAD5RXY7"/>
<feature type="compositionally biased region" description="Low complexity" evidence="1">
    <location>
        <begin position="1"/>
        <end position="11"/>
    </location>
</feature>
<organism evidence="2 3">
    <name type="scientific">Zalerion maritima</name>
    <dbReference type="NCBI Taxonomy" id="339359"/>
    <lineage>
        <taxon>Eukaryota</taxon>
        <taxon>Fungi</taxon>
        <taxon>Dikarya</taxon>
        <taxon>Ascomycota</taxon>
        <taxon>Pezizomycotina</taxon>
        <taxon>Sordariomycetes</taxon>
        <taxon>Lulworthiomycetidae</taxon>
        <taxon>Lulworthiales</taxon>
        <taxon>Lulworthiaceae</taxon>
        <taxon>Zalerion</taxon>
    </lineage>
</organism>
<proteinExistence type="predicted"/>
<evidence type="ECO:0000313" key="2">
    <source>
        <dbReference type="EMBL" id="KAJ2901825.1"/>
    </source>
</evidence>
<comment type="caution">
    <text evidence="2">The sequence shown here is derived from an EMBL/GenBank/DDBJ whole genome shotgun (WGS) entry which is preliminary data.</text>
</comment>
<keyword evidence="3" id="KW-1185">Reference proteome</keyword>
<accession>A0AAD5RXY7</accession>
<dbReference type="Proteomes" id="UP001201980">
    <property type="component" value="Unassembled WGS sequence"/>
</dbReference>
<feature type="region of interest" description="Disordered" evidence="1">
    <location>
        <begin position="1"/>
        <end position="99"/>
    </location>
</feature>
<evidence type="ECO:0000256" key="1">
    <source>
        <dbReference type="SAM" id="MobiDB-lite"/>
    </source>
</evidence>
<name>A0AAD5RXY7_9PEZI</name>
<feature type="compositionally biased region" description="Acidic residues" evidence="1">
    <location>
        <begin position="60"/>
        <end position="70"/>
    </location>
</feature>
<feature type="compositionally biased region" description="Basic and acidic residues" evidence="1">
    <location>
        <begin position="48"/>
        <end position="59"/>
    </location>
</feature>
<dbReference type="EMBL" id="JAKWBI020000136">
    <property type="protein sequence ID" value="KAJ2901825.1"/>
    <property type="molecule type" value="Genomic_DNA"/>
</dbReference>
<sequence length="99" mass="10532">MNGTTATTTGTKRAPSASPRGGVATRPEKRQKVTTGENEEAVAALAGKEQEEAGHKEGDGGDEEDREEEMENIHLSVGDEDVIATGRLSDPAFLDPRLR</sequence>
<reference evidence="2" key="1">
    <citation type="submission" date="2022-07" db="EMBL/GenBank/DDBJ databases">
        <title>Draft genome sequence of Zalerion maritima ATCC 34329, a (micro)plastics degrading marine fungus.</title>
        <authorList>
            <person name="Paco A."/>
            <person name="Goncalves M.F.M."/>
            <person name="Rocha-Santos T.A.P."/>
            <person name="Alves A."/>
        </authorList>
    </citation>
    <scope>NUCLEOTIDE SEQUENCE</scope>
    <source>
        <strain evidence="2">ATCC 34329</strain>
    </source>
</reference>
<protein>
    <submittedName>
        <fullName evidence="2">Uncharacterized protein</fullName>
    </submittedName>
</protein>
<gene>
    <name evidence="2" type="ORF">MKZ38_001363</name>
</gene>
<evidence type="ECO:0000313" key="3">
    <source>
        <dbReference type="Proteomes" id="UP001201980"/>
    </source>
</evidence>